<feature type="domain" description="Carrier" evidence="6">
    <location>
        <begin position="2022"/>
        <end position="2096"/>
    </location>
</feature>
<evidence type="ECO:0000256" key="2">
    <source>
        <dbReference type="ARBA" id="ARBA00006432"/>
    </source>
</evidence>
<dbReference type="CDD" id="cd19543">
    <property type="entry name" value="DCL_NRPS"/>
    <property type="match status" value="1"/>
</dbReference>
<dbReference type="Gene3D" id="3.40.50.12780">
    <property type="entry name" value="N-terminal domain of ligase-like"/>
    <property type="match status" value="1"/>
</dbReference>
<dbReference type="PROSITE" id="PS50075">
    <property type="entry name" value="CARRIER"/>
    <property type="match status" value="2"/>
</dbReference>
<dbReference type="PANTHER" id="PTHR45527">
    <property type="entry name" value="NONRIBOSOMAL PEPTIDE SYNTHETASE"/>
    <property type="match status" value="1"/>
</dbReference>
<dbReference type="InterPro" id="IPR001242">
    <property type="entry name" value="Condensation_dom"/>
</dbReference>
<evidence type="ECO:0000259" key="6">
    <source>
        <dbReference type="PROSITE" id="PS50075"/>
    </source>
</evidence>
<dbReference type="InterPro" id="IPR020806">
    <property type="entry name" value="PKS_PP-bd"/>
</dbReference>
<dbReference type="SUPFAM" id="SSF56801">
    <property type="entry name" value="Acetyl-CoA synthetase-like"/>
    <property type="match status" value="2"/>
</dbReference>
<dbReference type="NCBIfam" id="NF003417">
    <property type="entry name" value="PRK04813.1"/>
    <property type="match status" value="2"/>
</dbReference>
<evidence type="ECO:0000256" key="5">
    <source>
        <dbReference type="ARBA" id="ARBA00023194"/>
    </source>
</evidence>
<dbReference type="CDD" id="cd19531">
    <property type="entry name" value="LCL_NRPS-like"/>
    <property type="match status" value="1"/>
</dbReference>
<dbReference type="InterPro" id="IPR025110">
    <property type="entry name" value="AMP-bd_C"/>
</dbReference>
<keyword evidence="5" id="KW-0045">Antibiotic biosynthesis</keyword>
<dbReference type="SUPFAM" id="SSF52777">
    <property type="entry name" value="CoA-dependent acyltransferases"/>
    <property type="match status" value="5"/>
</dbReference>
<keyword evidence="4" id="KW-0597">Phosphoprotein</keyword>
<reference evidence="7 8" key="1">
    <citation type="submission" date="2023-07" db="EMBL/GenBank/DDBJ databases">
        <title>Genomic Encyclopedia of Type Strains, Phase IV (KMG-IV): sequencing the most valuable type-strain genomes for metagenomic binning, comparative biology and taxonomic classification.</title>
        <authorList>
            <person name="Goeker M."/>
        </authorList>
    </citation>
    <scope>NUCLEOTIDE SEQUENCE [LARGE SCALE GENOMIC DNA]</scope>
    <source>
        <strain evidence="7 8">DSM 23494</strain>
    </source>
</reference>
<dbReference type="Gene3D" id="1.10.1200.10">
    <property type="entry name" value="ACP-like"/>
    <property type="match status" value="2"/>
</dbReference>
<dbReference type="CDD" id="cd17643">
    <property type="entry name" value="A_NRPS_Cytc1-like"/>
    <property type="match status" value="1"/>
</dbReference>
<organism evidence="7 8">
    <name type="scientific">Cytobacillus purgationiresistens</name>
    <dbReference type="NCBI Taxonomy" id="863449"/>
    <lineage>
        <taxon>Bacteria</taxon>
        <taxon>Bacillati</taxon>
        <taxon>Bacillota</taxon>
        <taxon>Bacilli</taxon>
        <taxon>Bacillales</taxon>
        <taxon>Bacillaceae</taxon>
        <taxon>Cytobacillus</taxon>
    </lineage>
</organism>
<dbReference type="InterPro" id="IPR006162">
    <property type="entry name" value="Ppantetheine_attach_site"/>
</dbReference>
<comment type="cofactor">
    <cofactor evidence="1">
        <name>pantetheine 4'-phosphate</name>
        <dbReference type="ChEBI" id="CHEBI:47942"/>
    </cofactor>
</comment>
<dbReference type="SMART" id="SM00823">
    <property type="entry name" value="PKS_PP"/>
    <property type="match status" value="2"/>
</dbReference>
<dbReference type="Pfam" id="PF00550">
    <property type="entry name" value="PP-binding"/>
    <property type="match status" value="2"/>
</dbReference>
<dbReference type="Pfam" id="PF00668">
    <property type="entry name" value="Condensation"/>
    <property type="match status" value="3"/>
</dbReference>
<dbReference type="InterPro" id="IPR045851">
    <property type="entry name" value="AMP-bd_C_sf"/>
</dbReference>
<feature type="non-terminal residue" evidence="7">
    <location>
        <position position="2248"/>
    </location>
</feature>
<dbReference type="PROSITE" id="PS00012">
    <property type="entry name" value="PHOSPHOPANTETHEINE"/>
    <property type="match status" value="1"/>
</dbReference>
<evidence type="ECO:0000256" key="3">
    <source>
        <dbReference type="ARBA" id="ARBA00022450"/>
    </source>
</evidence>
<dbReference type="PANTHER" id="PTHR45527:SF1">
    <property type="entry name" value="FATTY ACID SYNTHASE"/>
    <property type="match status" value="1"/>
</dbReference>
<dbReference type="RefSeq" id="WP_307480594.1">
    <property type="nucleotide sequence ID" value="NZ_JAUSUB010000057.1"/>
</dbReference>
<dbReference type="InterPro" id="IPR023213">
    <property type="entry name" value="CAT-like_dom_sf"/>
</dbReference>
<dbReference type="EMBL" id="JAUSUB010000057">
    <property type="protein sequence ID" value="MDQ0273893.1"/>
    <property type="molecule type" value="Genomic_DNA"/>
</dbReference>
<proteinExistence type="inferred from homology"/>
<evidence type="ECO:0000256" key="1">
    <source>
        <dbReference type="ARBA" id="ARBA00001957"/>
    </source>
</evidence>
<dbReference type="InterPro" id="IPR020845">
    <property type="entry name" value="AMP-binding_CS"/>
</dbReference>
<dbReference type="Proteomes" id="UP001238088">
    <property type="component" value="Unassembled WGS sequence"/>
</dbReference>
<dbReference type="Pfam" id="PF13193">
    <property type="entry name" value="AMP-binding_C"/>
    <property type="match status" value="2"/>
</dbReference>
<dbReference type="Gene3D" id="2.30.38.10">
    <property type="entry name" value="Luciferase, Domain 3"/>
    <property type="match status" value="1"/>
</dbReference>
<sequence>MVSPAIEKIYPLSPMQEGMLFHALYSKESNAYLEQIRLEIDKSINVQVFEECFNKLIARHDILRSIFIHEGVPRPVQVVLSQRMTKIISVNISHLNTQEQETYINTYLNEDKNHLFNLDKDLLMRITVFETGTSTSTVLWSFHHILLDGWSLGLVWEEFTAIYEEMMTGMPANLQSVQPYSSYINWLEKKDKDRSVNYWKSYLDGYEAQASLPKKNEKGATYEKYDLKWLDIPIDSRFLSRIETNTKKLKVTLNTYIQAVWGILLSKYNRSNDVVFGSVLSGRPSEISGIEQMIGLFIQTAPVRVTISDDSTFDELLVAQQKDALVSQEHAFVPLADIQTQSSLGKDLLNHLIMFENYPLNTSSFDDREHKLTVTKMDITEHTNYDFQLLVIPGENFHLRLSYNANVYEETMIKNISSHLINLLNQVTDFPEIAIKELEMLNGLEKQMIKEISSGPEVNYRRDITIHEILQEQATRIPNKTAVTLKNQQLTYKQLNEKANQIATVLQESGLQKGDTVAIRLARSLEMIIGIFGVLKAGGAYLPIDPSFPVERTNYMMEDSKSNFILTTSDIEPITTEFKGETLLLDDPRLYSGNTNNVILNSSPEDLIYIIYTSGSTGKPKGVMIQHNSVMNRLYWMQKECPINEDDVILQKTPFTFDVSVWELFWWTITGASLCLLAPGGEKDPEILVDTIYENNVTILHFVPSMLQAFLNFIKGKEKTVQQLTLVKKCFASGEALLLKQVHEFNELLYSANQTELINLYGPTEATVDVSYYNCKPPFNNDIVPIGKPIDNVQLYIVDAYNHLMPMGVTGELCIAGIGLARGYLNRTELTNEKFIDNPFENGTKMYRTGDLARWTLDGEIEYSGRMDQQVKIRGYRIELQEIETYLLEHEAINEAVVLLRKDSSNEDYLCGYVVPKNNHSIGISLQNDLKEFLGKKMPTYMIPAHIMIMAKMPLTPNGKLDRKALPQPEVYLNNRYEAPQNKTEHGLLAIWKEILGLNDLGVHDDFFSIGGHSLKATILAARIKKTFKKSLPIADIFDFPTIRQLSSRLNVSTEVSKKANLKKVSKRSHYPLSSAQRRIFILSKFEEIGTSYNMPNAILIEGAVDIRRLAKSLEQVVERHEILRTIFKMHEGQPIQVIKDNFNIKIDQIQIRTLNESASLIDSSFVKPFDLEKGPLFRVSLMTLGEQQSILFFDMHHIISDGVSMNIIVKEVLSGYDTQKFDELPFQYKDYAVWQQDEQHSNELLRQRNFWLNQFDSIPDPLELPIKDIRPSNQSFQGKRLTGKIDPILSGKLNKLAHENESSLYMLLLASYNILLSKYSGQEDIVIGSPASGRTHEEIQDMIGVFVNMLPMRNHPEGLKTFQTFLQEVKKQTLTALEHQDYPFEDLIEKLEIKRDTSRHPLFDVTLVHQNMEQTQFKLDKTLVKPYPLPHKTSKFDLTLETTLEEDGGISFSWEYKTLLFSDEMVNQMSIHFIEILKKVVESPKALIRNINIVSDLEKKHITQYFNQLEINYPNEETIHSLFERQVEQFPEKIAVSFSGKKINYKELNNSANHLARKLKSIGIGSDKLAIILMDRSPNMLISMLAVLKAGGAYVPVNPSYPMDRIQFVVDDSKATVIISESSFPDELMFNGEIICLNEFSMESYIPNVTSFSRPSDLAYIIYTSGTTGKPKGVMVEHRNVVRLFKSDHSLFDFDENDVWSIFHSSSFDFSVWEIYGALLNGGTCVVISKETVQNPRLFLDLLEKEKITVLNQTPTAFRALMKEENRRVFKLALRYIIFGGESLAPIILKDWHKKYPDNRLINMYGITEITVHATYQEITMKEILQDNSPIGLPIPTLSINLFDKWGNLTPIGVPGELCISGEGLARGYLNQPALTAEKFIDHPLAPGTRLYRSGDLARWLPDGRLEYLGRIDDQVKIRGHRIELGEIEAQLLHLEGVEDALVLTRKDADGMPSLCAYLIGKETLTVSAIRNQLAKQLPDYMMPTAYVLLEQFPLTANGKVDKKALSEFDGTMETGVVHEEPQGEAEERLALVWTEVLQAKKVSRHDHFFDLGGDSIKGIQVAARLHEKGWKLELKDLFRYPTIAQLAPWIQKANGLQSNQAEVTGEVLLTPIQKWFFDQRFEEAHHWNQSILLHSPKGLDQEALKTSFQALVNHHDALRMNYRKEKTSVIQWNRSLQEKLLYHWETVLVHETDQALAQKIEQEATRIQASFNLSVGPLVAGVLFKTGRGDHFLFAIHHLAVDGVSW</sequence>
<evidence type="ECO:0000256" key="4">
    <source>
        <dbReference type="ARBA" id="ARBA00022553"/>
    </source>
</evidence>
<dbReference type="InterPro" id="IPR036736">
    <property type="entry name" value="ACP-like_sf"/>
</dbReference>
<evidence type="ECO:0000313" key="8">
    <source>
        <dbReference type="Proteomes" id="UP001238088"/>
    </source>
</evidence>
<comment type="caution">
    <text evidence="7">The sequence shown here is derived from an EMBL/GenBank/DDBJ whole genome shotgun (WGS) entry which is preliminary data.</text>
</comment>
<dbReference type="Pfam" id="PF00501">
    <property type="entry name" value="AMP-binding"/>
    <property type="match status" value="2"/>
</dbReference>
<dbReference type="InterPro" id="IPR020459">
    <property type="entry name" value="AMP-binding"/>
</dbReference>
<dbReference type="PROSITE" id="PS00455">
    <property type="entry name" value="AMP_BINDING"/>
    <property type="match status" value="2"/>
</dbReference>
<keyword evidence="8" id="KW-1185">Reference proteome</keyword>
<dbReference type="InterPro" id="IPR009081">
    <property type="entry name" value="PP-bd_ACP"/>
</dbReference>
<dbReference type="Gene3D" id="3.30.300.30">
    <property type="match status" value="2"/>
</dbReference>
<accession>A0ABU0ARS8</accession>
<name>A0ABU0ARS8_9BACI</name>
<dbReference type="InterPro" id="IPR000873">
    <property type="entry name" value="AMP-dep_synth/lig_dom"/>
</dbReference>
<dbReference type="CDD" id="cd05930">
    <property type="entry name" value="A_NRPS"/>
    <property type="match status" value="1"/>
</dbReference>
<dbReference type="Gene3D" id="3.30.559.10">
    <property type="entry name" value="Chloramphenicol acetyltransferase-like domain"/>
    <property type="match status" value="3"/>
</dbReference>
<feature type="domain" description="Carrier" evidence="6">
    <location>
        <begin position="979"/>
        <end position="1054"/>
    </location>
</feature>
<dbReference type="NCBIfam" id="TIGR01733">
    <property type="entry name" value="AA-adenyl-dom"/>
    <property type="match status" value="2"/>
</dbReference>
<dbReference type="PRINTS" id="PR00154">
    <property type="entry name" value="AMPBINDING"/>
</dbReference>
<dbReference type="Gene3D" id="3.30.559.30">
    <property type="entry name" value="Nonribosomal peptide synthetase, condensation domain"/>
    <property type="match status" value="2"/>
</dbReference>
<dbReference type="SUPFAM" id="SSF47336">
    <property type="entry name" value="ACP-like"/>
    <property type="match status" value="2"/>
</dbReference>
<gene>
    <name evidence="7" type="ORF">J2S17_005854</name>
</gene>
<keyword evidence="3" id="KW-0596">Phosphopantetheine</keyword>
<evidence type="ECO:0000313" key="7">
    <source>
        <dbReference type="EMBL" id="MDQ0273893.1"/>
    </source>
</evidence>
<dbReference type="InterPro" id="IPR010071">
    <property type="entry name" value="AA_adenyl_dom"/>
</dbReference>
<dbReference type="Gene3D" id="3.40.50.980">
    <property type="match status" value="2"/>
</dbReference>
<comment type="similarity">
    <text evidence="2">Belongs to the ATP-dependent AMP-binding enzyme family.</text>
</comment>
<protein>
    <submittedName>
        <fullName evidence="7">Amino acid adenylation domain-containing protein</fullName>
    </submittedName>
</protein>
<dbReference type="InterPro" id="IPR042099">
    <property type="entry name" value="ANL_N_sf"/>
</dbReference>